<dbReference type="InterPro" id="IPR012724">
    <property type="entry name" value="DnaJ"/>
</dbReference>
<keyword evidence="4 8" id="KW-0862">Zinc</keyword>
<comment type="subunit">
    <text evidence="8">Homodimer.</text>
</comment>
<name>A0A059XWY7_9BACT</name>
<dbReference type="eggNOG" id="COG0484">
    <property type="taxonomic scope" value="Bacteria"/>
</dbReference>
<dbReference type="GO" id="GO:0051082">
    <property type="term" value="F:unfolded protein binding"/>
    <property type="evidence" value="ECO:0007669"/>
    <property type="project" value="UniProtKB-UniRule"/>
</dbReference>
<dbReference type="InterPro" id="IPR001623">
    <property type="entry name" value="DnaJ_domain"/>
</dbReference>
<dbReference type="InterPro" id="IPR002939">
    <property type="entry name" value="DnaJ_C"/>
</dbReference>
<feature type="binding site" evidence="8">
    <location>
        <position position="158"/>
    </location>
    <ligand>
        <name>Zn(2+)</name>
        <dbReference type="ChEBI" id="CHEBI:29105"/>
        <label>2</label>
    </ligand>
</feature>
<dbReference type="FunFam" id="2.10.230.10:FF:000002">
    <property type="entry name" value="Molecular chaperone DnaJ"/>
    <property type="match status" value="1"/>
</dbReference>
<keyword evidence="5 8" id="KW-0143">Chaperone</keyword>
<dbReference type="GO" id="GO:0042026">
    <property type="term" value="P:protein refolding"/>
    <property type="evidence" value="ECO:0007669"/>
    <property type="project" value="TreeGrafter"/>
</dbReference>
<evidence type="ECO:0000256" key="8">
    <source>
        <dbReference type="HAMAP-Rule" id="MF_01152"/>
    </source>
</evidence>
<dbReference type="GO" id="GO:0008270">
    <property type="term" value="F:zinc ion binding"/>
    <property type="evidence" value="ECO:0007669"/>
    <property type="project" value="UniProtKB-UniRule"/>
</dbReference>
<dbReference type="SUPFAM" id="SSF49493">
    <property type="entry name" value="HSP40/DnaJ peptide-binding domain"/>
    <property type="match status" value="2"/>
</dbReference>
<keyword evidence="2 8" id="KW-0677">Repeat</keyword>
<dbReference type="EMBL" id="CP007521">
    <property type="protein sequence ID" value="AIA29732.1"/>
    <property type="molecule type" value="Genomic_DNA"/>
</dbReference>
<evidence type="ECO:0000256" key="7">
    <source>
        <dbReference type="ARBA" id="ARBA00067609"/>
    </source>
</evidence>
<dbReference type="GO" id="GO:0009408">
    <property type="term" value="P:response to heat"/>
    <property type="evidence" value="ECO:0007669"/>
    <property type="project" value="InterPro"/>
</dbReference>
<dbReference type="Pfam" id="PF00226">
    <property type="entry name" value="DnaJ"/>
    <property type="match status" value="1"/>
</dbReference>
<dbReference type="Pfam" id="PF01556">
    <property type="entry name" value="DnaJ_C"/>
    <property type="match status" value="1"/>
</dbReference>
<dbReference type="GO" id="GO:0031072">
    <property type="term" value="F:heat shock protein binding"/>
    <property type="evidence" value="ECO:0007669"/>
    <property type="project" value="InterPro"/>
</dbReference>
<gene>
    <name evidence="8 9" type="primary">dnaJ</name>
    <name evidence="9" type="ORF">MCFN_03090</name>
</gene>
<dbReference type="Gene3D" id="2.10.230.10">
    <property type="entry name" value="Heat shock protein DnaJ, cysteine-rich domain"/>
    <property type="match status" value="1"/>
</dbReference>
<evidence type="ECO:0000256" key="4">
    <source>
        <dbReference type="ARBA" id="ARBA00022833"/>
    </source>
</evidence>
<dbReference type="SUPFAM" id="SSF57938">
    <property type="entry name" value="DnaJ/Hsp40 cysteine-rich domain"/>
    <property type="match status" value="1"/>
</dbReference>
<comment type="domain">
    <text evidence="8">The J domain is necessary and sufficient to stimulate DnaK ATPase activity. Zinc center 1 plays an important role in the autonomous, DnaK-independent chaperone activity of DnaJ. Zinc center 2 is essential for interaction with DnaK and for DnaJ activity.</text>
</comment>
<feature type="binding site" evidence="8">
    <location>
        <position position="198"/>
    </location>
    <ligand>
        <name>Zn(2+)</name>
        <dbReference type="ChEBI" id="CHEBI:29105"/>
        <label>1</label>
    </ligand>
</feature>
<comment type="cofactor">
    <cofactor evidence="8">
        <name>Zn(2+)</name>
        <dbReference type="ChEBI" id="CHEBI:29105"/>
    </cofactor>
    <text evidence="8">Binds 2 Zn(2+) ions per monomer.</text>
</comment>
<feature type="binding site" evidence="8">
    <location>
        <position position="184"/>
    </location>
    <ligand>
        <name>Zn(2+)</name>
        <dbReference type="ChEBI" id="CHEBI:29105"/>
        <label>2</label>
    </ligand>
</feature>
<dbReference type="PROSITE" id="PS50076">
    <property type="entry name" value="DNAJ_2"/>
    <property type="match status" value="1"/>
</dbReference>
<keyword evidence="8" id="KW-0963">Cytoplasm</keyword>
<dbReference type="Pfam" id="PF00684">
    <property type="entry name" value="DnaJ_CXXCXGXG"/>
    <property type="match status" value="1"/>
</dbReference>
<dbReference type="PANTHER" id="PTHR43096:SF52">
    <property type="entry name" value="DNAJ HOMOLOG 1, MITOCHONDRIAL-RELATED"/>
    <property type="match status" value="1"/>
</dbReference>
<dbReference type="SMART" id="SM00271">
    <property type="entry name" value="DnaJ"/>
    <property type="match status" value="1"/>
</dbReference>
<dbReference type="Gene3D" id="1.10.287.110">
    <property type="entry name" value="DnaJ domain"/>
    <property type="match status" value="1"/>
</dbReference>
<comment type="subcellular location">
    <subcellularLocation>
        <location evidence="8">Cytoplasm</location>
    </subcellularLocation>
</comment>
<dbReference type="CDD" id="cd10747">
    <property type="entry name" value="DnaJ_C"/>
    <property type="match status" value="1"/>
</dbReference>
<dbReference type="HAMAP" id="MF_01152">
    <property type="entry name" value="DnaJ"/>
    <property type="match status" value="1"/>
</dbReference>
<keyword evidence="10" id="KW-1185">Reference proteome</keyword>
<evidence type="ECO:0000256" key="6">
    <source>
        <dbReference type="ARBA" id="ARBA00061004"/>
    </source>
</evidence>
<dbReference type="KEGG" id="mcr:MCFN_03090"/>
<dbReference type="SUPFAM" id="SSF46565">
    <property type="entry name" value="Chaperone J-domain"/>
    <property type="match status" value="1"/>
</dbReference>
<dbReference type="CDD" id="cd06257">
    <property type="entry name" value="DnaJ"/>
    <property type="match status" value="1"/>
</dbReference>
<dbReference type="NCBIfam" id="TIGR02349">
    <property type="entry name" value="DnaJ_bact"/>
    <property type="match status" value="1"/>
</dbReference>
<proteinExistence type="inferred from homology"/>
<dbReference type="OrthoDB" id="9779889at2"/>
<dbReference type="PRINTS" id="PR00625">
    <property type="entry name" value="JDOMAIN"/>
</dbReference>
<sequence>MSKKDYYEVLGVSRDATEKEIKSAYRKLAMQYHPDKLKDGTSDQKMQELNQAYEVLSDKEKRANYDQYGSEEGPQGFGGFGDFGSFGGFGDIFSSFFGGSSRQKTNTPMRGDDLMARVQISFEDSIKGVEFEKKLQKWEACDSCEGRGAEKSSDILTCSTCKGTGQQQIQQRTLFGMMSTAQICSNCHGNGEIIKNPCKTCKGNVYIKKDKKVKFRAPEGCQTGDKISLTGYGEKGLNGGPAGNLIIEFQVLPHKYFVREGLNLFLEFPVSFIDIVKENQVIVPTPYGNETIQLRRSHQNGKILVLNGKGIRRSGRSGDLKIQLKIIIPDLSKSEMNKLANQISEFQDNTNLDFIKLFK</sequence>
<keyword evidence="3 8" id="KW-0863">Zinc-finger</keyword>
<keyword evidence="1 8" id="KW-0479">Metal-binding</keyword>
<evidence type="ECO:0000256" key="3">
    <source>
        <dbReference type="ARBA" id="ARBA00022771"/>
    </source>
</evidence>
<dbReference type="Proteomes" id="UP000027088">
    <property type="component" value="Chromosome"/>
</dbReference>
<feature type="binding site" evidence="8">
    <location>
        <position position="161"/>
    </location>
    <ligand>
        <name>Zn(2+)</name>
        <dbReference type="ChEBI" id="CHEBI:29105"/>
        <label>2</label>
    </ligand>
</feature>
<dbReference type="GO" id="GO:0006260">
    <property type="term" value="P:DNA replication"/>
    <property type="evidence" value="ECO:0007669"/>
    <property type="project" value="UniProtKB-KW"/>
</dbReference>
<evidence type="ECO:0000256" key="2">
    <source>
        <dbReference type="ARBA" id="ARBA00022737"/>
    </source>
</evidence>
<evidence type="ECO:0000313" key="10">
    <source>
        <dbReference type="Proteomes" id="UP000027088"/>
    </source>
</evidence>
<feature type="binding site" evidence="8">
    <location>
        <position position="187"/>
    </location>
    <ligand>
        <name>Zn(2+)</name>
        <dbReference type="ChEBI" id="CHEBI:29105"/>
        <label>2</label>
    </ligand>
</feature>
<dbReference type="AlphaFoldDB" id="A0A059XWY7"/>
<feature type="binding site" evidence="8">
    <location>
        <position position="144"/>
    </location>
    <ligand>
        <name>Zn(2+)</name>
        <dbReference type="ChEBI" id="CHEBI:29105"/>
        <label>1</label>
    </ligand>
</feature>
<organism evidence="9 10">
    <name type="scientific">Mycoplasmopsis californica</name>
    <dbReference type="NCBI Taxonomy" id="2113"/>
    <lineage>
        <taxon>Bacteria</taxon>
        <taxon>Bacillati</taxon>
        <taxon>Mycoplasmatota</taxon>
        <taxon>Mycoplasmoidales</taxon>
        <taxon>Metamycoplasmataceae</taxon>
        <taxon>Mycoplasmopsis</taxon>
    </lineage>
</organism>
<comment type="function">
    <text evidence="8">Participates actively in the response to hyperosmotic and heat shock by preventing the aggregation of stress-denatured proteins and by disaggregating proteins, also in an autonomous, DnaK-independent fashion. Unfolded proteins bind initially to DnaJ; upon interaction with the DnaJ-bound protein, DnaK hydrolyzes its bound ATP, resulting in the formation of a stable complex. GrpE releases ADP from DnaK; ATP binding to DnaK triggers the release of the substrate protein, thus completing the reaction cycle. Several rounds of ATP-dependent interactions between DnaJ, DnaK and GrpE are required for fully efficient folding. Also involved, together with DnaK and GrpE, in the DNA replication of plasmids through activation of initiation proteins.</text>
</comment>
<accession>A0A059XWY7</accession>
<dbReference type="InterPro" id="IPR036869">
    <property type="entry name" value="J_dom_sf"/>
</dbReference>
<dbReference type="Gene3D" id="2.60.260.20">
    <property type="entry name" value="Urease metallochaperone UreE, N-terminal domain"/>
    <property type="match status" value="2"/>
</dbReference>
<dbReference type="InterPro" id="IPR008971">
    <property type="entry name" value="HSP40/DnaJ_pept-bd"/>
</dbReference>
<comment type="similarity">
    <text evidence="6 8">Belongs to the DnaJ family.</text>
</comment>
<evidence type="ECO:0000313" key="9">
    <source>
        <dbReference type="EMBL" id="AIA29732.1"/>
    </source>
</evidence>
<dbReference type="InterPro" id="IPR036410">
    <property type="entry name" value="HSP_DnaJ_Cys-rich_dom_sf"/>
</dbReference>
<comment type="caution">
    <text evidence="8">Lacks conserved residue(s) required for the propagation of feature annotation.</text>
</comment>
<reference evidence="9 10" key="1">
    <citation type="journal article" date="2014" name="Genome Announc.">
        <title>Complete Genome Sequence of the Bovine Mastitis Pathogen Mycoplasma californicum Strain ST-6T (ATCC 33461T).</title>
        <authorList>
            <person name="Calcutt M.J."/>
            <person name="Foecking M.F."/>
            <person name="Fox L.K."/>
        </authorList>
    </citation>
    <scope>NUCLEOTIDE SEQUENCE [LARGE SCALE GENOMIC DNA]</scope>
    <source>
        <strain evidence="9 10">ST-6</strain>
    </source>
</reference>
<keyword evidence="8" id="KW-0346">Stress response</keyword>
<evidence type="ECO:0000256" key="5">
    <source>
        <dbReference type="ARBA" id="ARBA00023186"/>
    </source>
</evidence>
<dbReference type="GO" id="GO:0005737">
    <property type="term" value="C:cytoplasm"/>
    <property type="evidence" value="ECO:0007669"/>
    <property type="project" value="UniProtKB-SubCell"/>
</dbReference>
<dbReference type="CDD" id="cd10719">
    <property type="entry name" value="DnaJ_zf"/>
    <property type="match status" value="1"/>
</dbReference>
<feature type="binding site" evidence="8">
    <location>
        <position position="141"/>
    </location>
    <ligand>
        <name>Zn(2+)</name>
        <dbReference type="ChEBI" id="CHEBI:29105"/>
        <label>1</label>
    </ligand>
</feature>
<protein>
    <recommendedName>
        <fullName evidence="7 8">Chaperone protein DnaJ</fullName>
    </recommendedName>
</protein>
<keyword evidence="8" id="KW-0235">DNA replication</keyword>
<dbReference type="PANTHER" id="PTHR43096">
    <property type="entry name" value="DNAJ HOMOLOG 1, MITOCHONDRIAL-RELATED"/>
    <property type="match status" value="1"/>
</dbReference>
<dbReference type="RefSeq" id="WP_038562229.1">
    <property type="nucleotide sequence ID" value="NZ_AP018940.1"/>
</dbReference>
<dbReference type="InterPro" id="IPR001305">
    <property type="entry name" value="HSP_DnaJ_Cys-rich_dom"/>
</dbReference>
<dbReference type="GO" id="GO:0005524">
    <property type="term" value="F:ATP binding"/>
    <property type="evidence" value="ECO:0007669"/>
    <property type="project" value="InterPro"/>
</dbReference>
<feature type="binding site" evidence="8">
    <location>
        <position position="201"/>
    </location>
    <ligand>
        <name>Zn(2+)</name>
        <dbReference type="ChEBI" id="CHEBI:29105"/>
        <label>1</label>
    </ligand>
</feature>
<evidence type="ECO:0000256" key="1">
    <source>
        <dbReference type="ARBA" id="ARBA00022723"/>
    </source>
</evidence>
<dbReference type="PROSITE" id="PS51188">
    <property type="entry name" value="ZF_CR"/>
    <property type="match status" value="1"/>
</dbReference>